<dbReference type="GO" id="GO:0005524">
    <property type="term" value="F:ATP binding"/>
    <property type="evidence" value="ECO:0007669"/>
    <property type="project" value="UniProtKB-UniRule"/>
</dbReference>
<evidence type="ECO:0000256" key="5">
    <source>
        <dbReference type="ARBA" id="ARBA00022527"/>
    </source>
</evidence>
<dbReference type="Proteomes" id="UP000887540">
    <property type="component" value="Unplaced"/>
</dbReference>
<evidence type="ECO:0000259" key="14">
    <source>
        <dbReference type="PROSITE" id="PS50011"/>
    </source>
</evidence>
<dbReference type="PROSITE" id="PS50002">
    <property type="entry name" value="SH3"/>
    <property type="match status" value="1"/>
</dbReference>
<dbReference type="SMART" id="SM00220">
    <property type="entry name" value="S_TKc"/>
    <property type="match status" value="1"/>
</dbReference>
<evidence type="ECO:0000256" key="2">
    <source>
        <dbReference type="ARBA" id="ARBA00006529"/>
    </source>
</evidence>
<name>A0A914C486_9BILA</name>
<evidence type="ECO:0000256" key="3">
    <source>
        <dbReference type="ARBA" id="ARBA00012406"/>
    </source>
</evidence>
<dbReference type="Gene3D" id="3.30.200.20">
    <property type="entry name" value="Phosphorylase Kinase, domain 1"/>
    <property type="match status" value="1"/>
</dbReference>
<keyword evidence="15" id="KW-1185">Reference proteome</keyword>
<feature type="domain" description="SH3" evidence="13">
    <location>
        <begin position="97"/>
        <end position="158"/>
    </location>
</feature>
<evidence type="ECO:0000256" key="8">
    <source>
        <dbReference type="ARBA" id="ARBA00047559"/>
    </source>
</evidence>
<comment type="cofactor">
    <cofactor evidence="1">
        <name>Mg(2+)</name>
        <dbReference type="ChEBI" id="CHEBI:18420"/>
    </cofactor>
</comment>
<dbReference type="GO" id="GO:0004706">
    <property type="term" value="F:JUN kinase kinase kinase activity"/>
    <property type="evidence" value="ECO:0007669"/>
    <property type="project" value="TreeGrafter"/>
</dbReference>
<dbReference type="SUPFAM" id="SSF50044">
    <property type="entry name" value="SH3-domain"/>
    <property type="match status" value="1"/>
</dbReference>
<sequence>MFASKGSSVVVLSPTKPSYQEEEHQENRPPTSSGVVNNGYKSMKQGYESLANLSKSKMTPSTVVPARILKSEEKFCIEREVKNDHEKFQEWDQQKQGLSYIGTTAYEYEASGKDEISFEKGRVVEVMQINCKVKDFVCAEIEGKRGIIPKDSVNIIGIAGRHIDPKLLEKGRLIGEGGFSSVYRANYSGREVAMKMPKTVNRTSQKIRDALKQEAAFLNIFKHPNIVEFFGIYLDDPLCILLELCEGQTLKRLSKEAKNVPTKTIAIWAMQVANGMKFMHSQTPPVLHQDLKADNILVKEIPCLCGQDSELSKSIRGNYNISGKCKICYGVRLDKLKLKIADMGLARTLSTDKQSLSGSTPWMAPEYITNNIMTTKSEIWSFGVFIWELLTKAIPYKGENPYVLLYEIRPSFDRLMELLEHARDILKPDHQIILDTTKPLHEKKKYDERELLNYINSRYIGMKNLLMGEILEVLPVNRDEKDEKHIGKFDPGPSKTSPIVQRNETKYLEETRKILKNPKYDSSTWPKAKVETTLFKNRGSEDDLKARNINISAPNLQDLFKSNDPTVAEFSNTNLLSLERGTSISSSISTSPKLDKNLVMLSSNLPDSVHVETFQQMPKSSVQLEPILVTTHQEGKILIQNRSYVPVKNGTYEQQKKQNKLNQTPLAQNSNCLVPSLRKTSTTRRPLPSLPIPTLGLISFPAVLSISAYMQDLKPPPLPSKKIRMGMLEHPVD</sequence>
<dbReference type="InterPro" id="IPR036028">
    <property type="entry name" value="SH3-like_dom_sf"/>
</dbReference>
<comment type="similarity">
    <text evidence="2">Belongs to the protein kinase superfamily. STE Ser/Thr protein kinase family. MAP kinase kinase kinase subfamily.</text>
</comment>
<evidence type="ECO:0000259" key="13">
    <source>
        <dbReference type="PROSITE" id="PS50002"/>
    </source>
</evidence>
<dbReference type="PROSITE" id="PS00107">
    <property type="entry name" value="PROTEIN_KINASE_ATP"/>
    <property type="match status" value="1"/>
</dbReference>
<keyword evidence="5" id="KW-0808">Transferase</keyword>
<dbReference type="SUPFAM" id="SSF56112">
    <property type="entry name" value="Protein kinase-like (PK-like)"/>
    <property type="match status" value="1"/>
</dbReference>
<keyword evidence="5" id="KW-0418">Kinase</keyword>
<evidence type="ECO:0000256" key="9">
    <source>
        <dbReference type="ARBA" id="ARBA00048329"/>
    </source>
</evidence>
<dbReference type="InterPro" id="IPR008271">
    <property type="entry name" value="Ser/Thr_kinase_AS"/>
</dbReference>
<comment type="catalytic activity">
    <reaction evidence="8">
        <text>L-threonyl-[protein] + ATP = O-phospho-L-threonyl-[protein] + ADP + H(+)</text>
        <dbReference type="Rhea" id="RHEA:46608"/>
        <dbReference type="Rhea" id="RHEA-COMP:11060"/>
        <dbReference type="Rhea" id="RHEA-COMP:11605"/>
        <dbReference type="ChEBI" id="CHEBI:15378"/>
        <dbReference type="ChEBI" id="CHEBI:30013"/>
        <dbReference type="ChEBI" id="CHEBI:30616"/>
        <dbReference type="ChEBI" id="CHEBI:61977"/>
        <dbReference type="ChEBI" id="CHEBI:456216"/>
        <dbReference type="EC" id="2.7.11.25"/>
    </reaction>
</comment>
<dbReference type="SMART" id="SM00326">
    <property type="entry name" value="SH3"/>
    <property type="match status" value="1"/>
</dbReference>
<dbReference type="InterPro" id="IPR051681">
    <property type="entry name" value="Ser/Thr_Kinases-Pseudokinases"/>
</dbReference>
<dbReference type="EC" id="2.7.11.25" evidence="3"/>
<dbReference type="InterPro" id="IPR017441">
    <property type="entry name" value="Protein_kinase_ATP_BS"/>
</dbReference>
<reference evidence="16" key="1">
    <citation type="submission" date="2022-11" db="UniProtKB">
        <authorList>
            <consortium name="WormBaseParasite"/>
        </authorList>
    </citation>
    <scope>IDENTIFICATION</scope>
</reference>
<evidence type="ECO:0000256" key="10">
    <source>
        <dbReference type="PROSITE-ProRule" id="PRU00192"/>
    </source>
</evidence>
<feature type="binding site" evidence="11">
    <location>
        <position position="195"/>
    </location>
    <ligand>
        <name>ATP</name>
        <dbReference type="ChEBI" id="CHEBI:30616"/>
    </ligand>
</feature>
<keyword evidence="4 10" id="KW-0728">SH3 domain</keyword>
<dbReference type="PANTHER" id="PTHR44329:SF293">
    <property type="entry name" value="MITOGEN-ACTIVATED PROTEIN KINASE KINASE KINASE"/>
    <property type="match status" value="1"/>
</dbReference>
<dbReference type="AlphaFoldDB" id="A0A914C486"/>
<dbReference type="Gene3D" id="2.30.30.40">
    <property type="entry name" value="SH3 Domains"/>
    <property type="match status" value="1"/>
</dbReference>
<dbReference type="InterPro" id="IPR000719">
    <property type="entry name" value="Prot_kinase_dom"/>
</dbReference>
<organism evidence="15 16">
    <name type="scientific">Acrobeloides nanus</name>
    <dbReference type="NCBI Taxonomy" id="290746"/>
    <lineage>
        <taxon>Eukaryota</taxon>
        <taxon>Metazoa</taxon>
        <taxon>Ecdysozoa</taxon>
        <taxon>Nematoda</taxon>
        <taxon>Chromadorea</taxon>
        <taxon>Rhabditida</taxon>
        <taxon>Tylenchina</taxon>
        <taxon>Cephalobomorpha</taxon>
        <taxon>Cephaloboidea</taxon>
        <taxon>Cephalobidae</taxon>
        <taxon>Acrobeloides</taxon>
    </lineage>
</organism>
<evidence type="ECO:0000256" key="12">
    <source>
        <dbReference type="SAM" id="MobiDB-lite"/>
    </source>
</evidence>
<comment type="catalytic activity">
    <reaction evidence="9">
        <text>L-seryl-[protein] + ATP = O-phospho-L-seryl-[protein] + ADP + H(+)</text>
        <dbReference type="Rhea" id="RHEA:17989"/>
        <dbReference type="Rhea" id="RHEA-COMP:9863"/>
        <dbReference type="Rhea" id="RHEA-COMP:11604"/>
        <dbReference type="ChEBI" id="CHEBI:15378"/>
        <dbReference type="ChEBI" id="CHEBI:29999"/>
        <dbReference type="ChEBI" id="CHEBI:30616"/>
        <dbReference type="ChEBI" id="CHEBI:83421"/>
        <dbReference type="ChEBI" id="CHEBI:456216"/>
        <dbReference type="EC" id="2.7.11.25"/>
    </reaction>
</comment>
<dbReference type="InterPro" id="IPR001452">
    <property type="entry name" value="SH3_domain"/>
</dbReference>
<keyword evidence="5" id="KW-0723">Serine/threonine-protein kinase</keyword>
<keyword evidence="6 11" id="KW-0547">Nucleotide-binding</keyword>
<accession>A0A914C486</accession>
<dbReference type="Pfam" id="PF07714">
    <property type="entry name" value="PK_Tyr_Ser-Thr"/>
    <property type="match status" value="1"/>
</dbReference>
<dbReference type="InterPro" id="IPR011009">
    <property type="entry name" value="Kinase-like_dom_sf"/>
</dbReference>
<evidence type="ECO:0000256" key="7">
    <source>
        <dbReference type="ARBA" id="ARBA00022840"/>
    </source>
</evidence>
<feature type="domain" description="Protein kinase" evidence="14">
    <location>
        <begin position="168"/>
        <end position="460"/>
    </location>
</feature>
<evidence type="ECO:0000256" key="11">
    <source>
        <dbReference type="PROSITE-ProRule" id="PRU10141"/>
    </source>
</evidence>
<dbReference type="WBParaSite" id="ACRNAN_Path_254.g951.t1">
    <property type="protein sequence ID" value="ACRNAN_Path_254.g951.t1"/>
    <property type="gene ID" value="ACRNAN_Path_254.g951"/>
</dbReference>
<evidence type="ECO:0000256" key="1">
    <source>
        <dbReference type="ARBA" id="ARBA00001946"/>
    </source>
</evidence>
<protein>
    <recommendedName>
        <fullName evidence="3">mitogen-activated protein kinase kinase kinase</fullName>
        <ecNumber evidence="3">2.7.11.25</ecNumber>
    </recommendedName>
</protein>
<evidence type="ECO:0000313" key="15">
    <source>
        <dbReference type="Proteomes" id="UP000887540"/>
    </source>
</evidence>
<dbReference type="Gene3D" id="1.10.510.10">
    <property type="entry name" value="Transferase(Phosphotransferase) domain 1"/>
    <property type="match status" value="1"/>
</dbReference>
<keyword evidence="7 11" id="KW-0067">ATP-binding</keyword>
<evidence type="ECO:0000256" key="4">
    <source>
        <dbReference type="ARBA" id="ARBA00022443"/>
    </source>
</evidence>
<dbReference type="PROSITE" id="PS50011">
    <property type="entry name" value="PROTEIN_KINASE_DOM"/>
    <property type="match status" value="1"/>
</dbReference>
<dbReference type="PANTHER" id="PTHR44329">
    <property type="entry name" value="SERINE/THREONINE-PROTEIN KINASE TNNI3K-RELATED"/>
    <property type="match status" value="1"/>
</dbReference>
<feature type="region of interest" description="Disordered" evidence="12">
    <location>
        <begin position="1"/>
        <end position="39"/>
    </location>
</feature>
<proteinExistence type="inferred from homology"/>
<feature type="compositionally biased region" description="Polar residues" evidence="12">
    <location>
        <begin position="28"/>
        <end position="39"/>
    </location>
</feature>
<dbReference type="InterPro" id="IPR001245">
    <property type="entry name" value="Ser-Thr/Tyr_kinase_cat_dom"/>
</dbReference>
<dbReference type="PROSITE" id="PS00108">
    <property type="entry name" value="PROTEIN_KINASE_ST"/>
    <property type="match status" value="1"/>
</dbReference>
<evidence type="ECO:0000256" key="6">
    <source>
        <dbReference type="ARBA" id="ARBA00022741"/>
    </source>
</evidence>
<evidence type="ECO:0000313" key="16">
    <source>
        <dbReference type="WBParaSite" id="ACRNAN_Path_254.g951.t1"/>
    </source>
</evidence>